<dbReference type="Proteomes" id="UP000192042">
    <property type="component" value="Chromosome I"/>
</dbReference>
<evidence type="ECO:0000313" key="2">
    <source>
        <dbReference type="EMBL" id="SLM48923.1"/>
    </source>
</evidence>
<name>A0A1W1I7Y9_9BACT</name>
<evidence type="ECO:0000256" key="1">
    <source>
        <dbReference type="SAM" id="SignalP"/>
    </source>
</evidence>
<keyword evidence="3" id="KW-1185">Reference proteome</keyword>
<reference evidence="2 3" key="1">
    <citation type="submission" date="2017-03" db="EMBL/GenBank/DDBJ databases">
        <authorList>
            <person name="Afonso C.L."/>
            <person name="Miller P.J."/>
            <person name="Scott M.A."/>
            <person name="Spackman E."/>
            <person name="Goraichik I."/>
            <person name="Dimitrov K.M."/>
            <person name="Suarez D.L."/>
            <person name="Swayne D.E."/>
        </authorList>
    </citation>
    <scope>NUCLEOTIDE SEQUENCE [LARGE SCALE GENOMIC DNA]</scope>
    <source>
        <strain evidence="2">Genome sequencing of Nitrospira japonica strain NJ11</strain>
    </source>
</reference>
<proteinExistence type="predicted"/>
<accession>A0A1W1I7Y9</accession>
<dbReference type="RefSeq" id="WP_080887240.1">
    <property type="nucleotide sequence ID" value="NZ_LT828648.1"/>
</dbReference>
<protein>
    <submittedName>
        <fullName evidence="2">Uncharacterized protein</fullName>
    </submittedName>
</protein>
<evidence type="ECO:0000313" key="3">
    <source>
        <dbReference type="Proteomes" id="UP000192042"/>
    </source>
</evidence>
<dbReference type="KEGG" id="nja:NSJP_2756"/>
<feature type="chain" id="PRO_5010722561" evidence="1">
    <location>
        <begin position="21"/>
        <end position="90"/>
    </location>
</feature>
<dbReference type="STRING" id="1325564.NSJP_2756"/>
<dbReference type="EMBL" id="LT828648">
    <property type="protein sequence ID" value="SLM48923.1"/>
    <property type="molecule type" value="Genomic_DNA"/>
</dbReference>
<feature type="signal peptide" evidence="1">
    <location>
        <begin position="1"/>
        <end position="20"/>
    </location>
</feature>
<keyword evidence="1" id="KW-0732">Signal</keyword>
<dbReference type="AlphaFoldDB" id="A0A1W1I7Y9"/>
<organism evidence="2 3">
    <name type="scientific">Nitrospira japonica</name>
    <dbReference type="NCBI Taxonomy" id="1325564"/>
    <lineage>
        <taxon>Bacteria</taxon>
        <taxon>Pseudomonadati</taxon>
        <taxon>Nitrospirota</taxon>
        <taxon>Nitrospiria</taxon>
        <taxon>Nitrospirales</taxon>
        <taxon>Nitrospiraceae</taxon>
        <taxon>Nitrospira</taxon>
    </lineage>
</organism>
<gene>
    <name evidence="2" type="ORF">NSJP_2756</name>
</gene>
<sequence length="90" mass="9808">MKRLALPAVLLLVSVSTGHAESLCRQCFDAAKQELKKCMEAAISAEDKATCHQKHDAKSTTCEEGECKLEQAAKPSLKDKPASEPLPERK</sequence>